<feature type="region of interest" description="Disordered" evidence="1">
    <location>
        <begin position="355"/>
        <end position="375"/>
    </location>
</feature>
<feature type="region of interest" description="Disordered" evidence="1">
    <location>
        <begin position="425"/>
        <end position="445"/>
    </location>
</feature>
<reference evidence="2" key="1">
    <citation type="submission" date="2020-06" db="EMBL/GenBank/DDBJ databases">
        <title>Draft genome of Bugula neritina, a colonial animal packing powerful symbionts and potential medicines.</title>
        <authorList>
            <person name="Rayko M."/>
        </authorList>
    </citation>
    <scope>NUCLEOTIDE SEQUENCE [LARGE SCALE GENOMIC DNA]</scope>
    <source>
        <strain evidence="2">Kwan_BN1</strain>
    </source>
</reference>
<feature type="compositionally biased region" description="Polar residues" evidence="1">
    <location>
        <begin position="355"/>
        <end position="372"/>
    </location>
</feature>
<evidence type="ECO:0000313" key="2">
    <source>
        <dbReference type="EMBL" id="KAF6028953.1"/>
    </source>
</evidence>
<feature type="region of interest" description="Disordered" evidence="1">
    <location>
        <begin position="181"/>
        <end position="243"/>
    </location>
</feature>
<proteinExistence type="predicted"/>
<feature type="compositionally biased region" description="Basic and acidic residues" evidence="1">
    <location>
        <begin position="228"/>
        <end position="242"/>
    </location>
</feature>
<evidence type="ECO:0000313" key="3">
    <source>
        <dbReference type="Proteomes" id="UP000593567"/>
    </source>
</evidence>
<organism evidence="2 3">
    <name type="scientific">Bugula neritina</name>
    <name type="common">Brown bryozoan</name>
    <name type="synonym">Sertularia neritina</name>
    <dbReference type="NCBI Taxonomy" id="10212"/>
    <lineage>
        <taxon>Eukaryota</taxon>
        <taxon>Metazoa</taxon>
        <taxon>Spiralia</taxon>
        <taxon>Lophotrochozoa</taxon>
        <taxon>Bryozoa</taxon>
        <taxon>Gymnolaemata</taxon>
        <taxon>Cheilostomatida</taxon>
        <taxon>Flustrina</taxon>
        <taxon>Buguloidea</taxon>
        <taxon>Bugulidae</taxon>
        <taxon>Bugula</taxon>
    </lineage>
</organism>
<dbReference type="EMBL" id="VXIV02001874">
    <property type="protein sequence ID" value="KAF6028953.1"/>
    <property type="molecule type" value="Genomic_DNA"/>
</dbReference>
<protein>
    <submittedName>
        <fullName evidence="2">Uncharacterized protein</fullName>
    </submittedName>
</protein>
<evidence type="ECO:0000256" key="1">
    <source>
        <dbReference type="SAM" id="MobiDB-lite"/>
    </source>
</evidence>
<accession>A0A7J7JSS8</accession>
<dbReference type="Proteomes" id="UP000593567">
    <property type="component" value="Unassembled WGS sequence"/>
</dbReference>
<sequence>MLRFKKGPSSTCLMTHRDSLIDLHDRLPMTSTCRHEHLPTMSTCFDAVVVKLNACSDTDTDCDNDSIVITITASINIVDCAGGIHIHYCTVIEAANTDNVQHSSWGSIPDDHLSANRSSDDYASANRNEDDENISTWRPAAISNDAQSWLHDSNRNADIQSSFDNRDLESLMSGISFSSHQEPRIAWEDGDNESSPRIPSPRVASPQISSPRVAQSPRSRRHRTSRPSRRDAARNRNSRSTDVDLSLGSLENVDLDLALQNVVEDEYRRHQRSRSSSLDLFDLKPGDNMLSSRDPNKCTEIMQSLVKLSVQQSGQKIDIDPMSGAERRSVRKEKLLSKYEADAIGEKGVYAASESRSSCGVSTDNHQGRQPQATEPVAAVTEPVVVAHTPARNTVFLDLRKPSAVSEEDRHRQAVVQRVLGINLDREDDSDSSSSDMSASDDQTAWLQHRKRVREALERRDVASASSLRDTANVPTTTLPTSSKQEVKQEQEAASPSSAAAISTSASSASAAEDRSEETIPVKEEDSKKKTEGRTKSASSKKKRGGSYAASADDEDDESAARQREIKKRVDEEYRRQLPIYRAKKALLDDLMKSVQVVATDSKRKAAPATFPLYHIDLSHEPPSPSLPMTFDKQEDFALLTVQLSSNGEIAFQRVLEKGVPDPYILLVAWLCSKIPDDIENPTSKDEDDQVIHPFHVVGLQQMVVDKKLMLAAVVVPSSNDLSFLKPGRVPKVSRHSVA</sequence>
<feature type="compositionally biased region" description="Low complexity" evidence="1">
    <location>
        <begin position="432"/>
        <end position="442"/>
    </location>
</feature>
<feature type="region of interest" description="Disordered" evidence="1">
    <location>
        <begin position="107"/>
        <end position="135"/>
    </location>
</feature>
<feature type="compositionally biased region" description="Basic residues" evidence="1">
    <location>
        <begin position="218"/>
        <end position="227"/>
    </location>
</feature>
<feature type="region of interest" description="Disordered" evidence="1">
    <location>
        <begin position="457"/>
        <end position="564"/>
    </location>
</feature>
<name>A0A7J7JSS8_BUGNE</name>
<feature type="compositionally biased region" description="Polar residues" evidence="1">
    <location>
        <begin position="464"/>
        <end position="484"/>
    </location>
</feature>
<dbReference type="AlphaFoldDB" id="A0A7J7JSS8"/>
<feature type="compositionally biased region" description="Low complexity" evidence="1">
    <location>
        <begin position="492"/>
        <end position="511"/>
    </location>
</feature>
<feature type="compositionally biased region" description="Basic and acidic residues" evidence="1">
    <location>
        <begin position="512"/>
        <end position="535"/>
    </location>
</feature>
<feature type="compositionally biased region" description="Basic and acidic residues" evidence="1">
    <location>
        <begin position="109"/>
        <end position="120"/>
    </location>
</feature>
<dbReference type="OrthoDB" id="6154681at2759"/>
<gene>
    <name evidence="2" type="ORF">EB796_012739</name>
</gene>
<keyword evidence="3" id="KW-1185">Reference proteome</keyword>
<comment type="caution">
    <text evidence="2">The sequence shown here is derived from an EMBL/GenBank/DDBJ whole genome shotgun (WGS) entry which is preliminary data.</text>
</comment>